<evidence type="ECO:0000313" key="5">
    <source>
        <dbReference type="Proteomes" id="UP001150062"/>
    </source>
</evidence>
<dbReference type="InterPro" id="IPR036020">
    <property type="entry name" value="WW_dom_sf"/>
</dbReference>
<evidence type="ECO:0000313" key="3">
    <source>
        <dbReference type="EMBL" id="KAJ6231390.1"/>
    </source>
</evidence>
<evidence type="ECO:0000313" key="4">
    <source>
        <dbReference type="Proteomes" id="UP001146793"/>
    </source>
</evidence>
<dbReference type="AlphaFoldDB" id="A0AAV7Z5Q0"/>
<dbReference type="EMBL" id="JAOAOG010000300">
    <property type="protein sequence ID" value="KAJ6231390.1"/>
    <property type="molecule type" value="Genomic_DNA"/>
</dbReference>
<accession>A0AAV7Z5Q0</accession>
<feature type="domain" description="WW" evidence="1">
    <location>
        <begin position="395"/>
        <end position="428"/>
    </location>
</feature>
<sequence>MNNFLVSQKEYLKQLGKFISTVVKPLQCKLNVEKILPISHFDLVFKSLIETHLLLKSFIRSLEHLIHTQYENETEFWKASISTNGIFSKLFDYIQKLAPIIKLLSRILRILKFKIWINEQFKSIQRTYTSQELLNFFVQPLTFFTQFSSLFDTNFNTILDRNLRDKQIFEETKETILELTTNAQEFISIINELKKLFVIDQSIQGDVIIDLVSTTRKVELELKIVNIKNMNTKLISKGEHELILLSDYFLLTKFDKQSKTSRYLYIFPLKSIILEKITEHHMHLKSNNNYLKIQFKTTEEVKKTAETIKKIANTLTLSIGSTTEFLRIQKLERRIFDLEDVIYYLRKEIILLQKYEKPVQIEENLPKNWKKAQNIEGKCYYYNLQIGKSVWSLKELLAKDWKRVKSKTGEIYYYNQKNGETTWDFPLKEIYLPKNQND</sequence>
<dbReference type="EMBL" id="JANTQA010000042">
    <property type="protein sequence ID" value="KAJ3434979.1"/>
    <property type="molecule type" value="Genomic_DNA"/>
</dbReference>
<dbReference type="SUPFAM" id="SSF48065">
    <property type="entry name" value="DBL homology domain (DH-domain)"/>
    <property type="match status" value="1"/>
</dbReference>
<gene>
    <name evidence="2" type="ORF">M0812_02109</name>
    <name evidence="3" type="ORF">M0813_05813</name>
</gene>
<evidence type="ECO:0000313" key="2">
    <source>
        <dbReference type="EMBL" id="KAJ3434979.1"/>
    </source>
</evidence>
<organism evidence="2 4">
    <name type="scientific">Anaeramoeba flamelloides</name>
    <dbReference type="NCBI Taxonomy" id="1746091"/>
    <lineage>
        <taxon>Eukaryota</taxon>
        <taxon>Metamonada</taxon>
        <taxon>Anaeramoebidae</taxon>
        <taxon>Anaeramoeba</taxon>
    </lineage>
</organism>
<dbReference type="SMART" id="SM00456">
    <property type="entry name" value="WW"/>
    <property type="match status" value="2"/>
</dbReference>
<protein>
    <submittedName>
        <fullName evidence="2">Prp40 pre-mRNA processing factor 40</fullName>
    </submittedName>
</protein>
<keyword evidence="5" id="KW-1185">Reference proteome</keyword>
<dbReference type="PROSITE" id="PS50020">
    <property type="entry name" value="WW_DOMAIN_2"/>
    <property type="match status" value="2"/>
</dbReference>
<dbReference type="Pfam" id="PF00397">
    <property type="entry name" value="WW"/>
    <property type="match status" value="1"/>
</dbReference>
<dbReference type="CDD" id="cd00201">
    <property type="entry name" value="WW"/>
    <property type="match status" value="2"/>
</dbReference>
<dbReference type="Proteomes" id="UP001150062">
    <property type="component" value="Unassembled WGS sequence"/>
</dbReference>
<reference evidence="2" key="2">
    <citation type="submission" date="2022-08" db="EMBL/GenBank/DDBJ databases">
        <title>Novel sulphate-reducing endosymbionts in the free-living metamonad Anaeramoeba.</title>
        <authorList>
            <person name="Jerlstrom-Hultqvist J."/>
            <person name="Cepicka I."/>
            <person name="Gallot-Lavallee L."/>
            <person name="Salas-Leiva D."/>
            <person name="Curtis B.A."/>
            <person name="Zahonova K."/>
            <person name="Pipaliya S."/>
            <person name="Dacks J."/>
            <person name="Roger A.J."/>
        </authorList>
    </citation>
    <scope>NUCLEOTIDE SEQUENCE</scope>
    <source>
        <strain evidence="2">Busselton2</strain>
    </source>
</reference>
<dbReference type="InterPro" id="IPR001202">
    <property type="entry name" value="WW_dom"/>
</dbReference>
<dbReference type="Gene3D" id="2.20.70.10">
    <property type="match status" value="1"/>
</dbReference>
<feature type="domain" description="WW" evidence="1">
    <location>
        <begin position="363"/>
        <end position="396"/>
    </location>
</feature>
<comment type="caution">
    <text evidence="2">The sequence shown here is derived from an EMBL/GenBank/DDBJ whole genome shotgun (WGS) entry which is preliminary data.</text>
</comment>
<dbReference type="Proteomes" id="UP001146793">
    <property type="component" value="Unassembled WGS sequence"/>
</dbReference>
<dbReference type="InterPro" id="IPR035899">
    <property type="entry name" value="DBL_dom_sf"/>
</dbReference>
<dbReference type="Gene3D" id="1.20.900.10">
    <property type="entry name" value="Dbl homology (DH) domain"/>
    <property type="match status" value="1"/>
</dbReference>
<dbReference type="PROSITE" id="PS01159">
    <property type="entry name" value="WW_DOMAIN_1"/>
    <property type="match status" value="1"/>
</dbReference>
<proteinExistence type="predicted"/>
<evidence type="ECO:0000259" key="1">
    <source>
        <dbReference type="PROSITE" id="PS50020"/>
    </source>
</evidence>
<reference evidence="3" key="1">
    <citation type="submission" date="2022-08" db="EMBL/GenBank/DDBJ databases">
        <title>Novel sulfate-reducing endosymbionts in the free-living metamonad Anaeramoeba.</title>
        <authorList>
            <person name="Jerlstrom-Hultqvist J."/>
            <person name="Cepicka I."/>
            <person name="Gallot-Lavallee L."/>
            <person name="Salas-Leiva D."/>
            <person name="Curtis B.A."/>
            <person name="Zahonova K."/>
            <person name="Pipaliya S."/>
            <person name="Dacks J."/>
            <person name="Roger A.J."/>
        </authorList>
    </citation>
    <scope>NUCLEOTIDE SEQUENCE</scope>
    <source>
        <strain evidence="3">Schooner1</strain>
    </source>
</reference>
<name>A0AAV7Z5Q0_9EUKA</name>
<dbReference type="SUPFAM" id="SSF51045">
    <property type="entry name" value="WW domain"/>
    <property type="match status" value="2"/>
</dbReference>